<keyword evidence="1" id="KW-0812">Transmembrane</keyword>
<gene>
    <name evidence="2" type="ORF">ACFSX5_03220</name>
</gene>
<dbReference type="Pfam" id="PF05437">
    <property type="entry name" value="AzlD"/>
    <property type="match status" value="1"/>
</dbReference>
<dbReference type="InterPro" id="IPR008407">
    <property type="entry name" value="Brnchd-chn_aa_trnsp_AzlD"/>
</dbReference>
<evidence type="ECO:0000313" key="2">
    <source>
        <dbReference type="EMBL" id="MFD2646800.1"/>
    </source>
</evidence>
<proteinExistence type="predicted"/>
<keyword evidence="1" id="KW-1133">Transmembrane helix</keyword>
<dbReference type="Proteomes" id="UP001597521">
    <property type="component" value="Unassembled WGS sequence"/>
</dbReference>
<reference evidence="3" key="1">
    <citation type="journal article" date="2019" name="Int. J. Syst. Evol. Microbiol.">
        <title>The Global Catalogue of Microorganisms (GCM) 10K type strain sequencing project: providing services to taxonomists for standard genome sequencing and annotation.</title>
        <authorList>
            <consortium name="The Broad Institute Genomics Platform"/>
            <consortium name="The Broad Institute Genome Sequencing Center for Infectious Disease"/>
            <person name="Wu L."/>
            <person name="Ma J."/>
        </authorList>
    </citation>
    <scope>NUCLEOTIDE SEQUENCE [LARGE SCALE GENOMIC DNA]</scope>
    <source>
        <strain evidence="3">CCM 7427</strain>
    </source>
</reference>
<sequence length="101" mass="10894">MTDTAMLLLILSAAVATYLTRIGGYILITRMNTIPPRMQAALNAVPAAVLTTLWAPAFFTEGWDIKLALIVAGLVSLRYPGLAMLFAGWATTMVARHLFGL</sequence>
<accession>A0ABW5QGQ9</accession>
<comment type="caution">
    <text evidence="2">The sequence shown here is derived from an EMBL/GenBank/DDBJ whole genome shotgun (WGS) entry which is preliminary data.</text>
</comment>
<keyword evidence="1" id="KW-0472">Membrane</keyword>
<feature type="transmembrane region" description="Helical" evidence="1">
    <location>
        <begin position="79"/>
        <end position="99"/>
    </location>
</feature>
<protein>
    <submittedName>
        <fullName evidence="2">AzlD family protein</fullName>
    </submittedName>
</protein>
<feature type="transmembrane region" description="Helical" evidence="1">
    <location>
        <begin position="6"/>
        <end position="28"/>
    </location>
</feature>
<name>A0ABW5QGQ9_9HYPH</name>
<keyword evidence="3" id="KW-1185">Reference proteome</keyword>
<dbReference type="RefSeq" id="WP_386831715.1">
    <property type="nucleotide sequence ID" value="NZ_JBHUNP010000001.1"/>
</dbReference>
<feature type="transmembrane region" description="Helical" evidence="1">
    <location>
        <begin position="40"/>
        <end position="59"/>
    </location>
</feature>
<evidence type="ECO:0000313" key="3">
    <source>
        <dbReference type="Proteomes" id="UP001597521"/>
    </source>
</evidence>
<dbReference type="EMBL" id="JBHUNP010000001">
    <property type="protein sequence ID" value="MFD2646800.1"/>
    <property type="molecule type" value="Genomic_DNA"/>
</dbReference>
<organism evidence="2 3">
    <name type="scientific">Devosia albogilva</name>
    <dbReference type="NCBI Taxonomy" id="429726"/>
    <lineage>
        <taxon>Bacteria</taxon>
        <taxon>Pseudomonadati</taxon>
        <taxon>Pseudomonadota</taxon>
        <taxon>Alphaproteobacteria</taxon>
        <taxon>Hyphomicrobiales</taxon>
        <taxon>Devosiaceae</taxon>
        <taxon>Devosia</taxon>
    </lineage>
</organism>
<evidence type="ECO:0000256" key="1">
    <source>
        <dbReference type="SAM" id="Phobius"/>
    </source>
</evidence>